<gene>
    <name evidence="1" type="ORF">BDN70DRAFT_355369</name>
</gene>
<keyword evidence="2" id="KW-1185">Reference proteome</keyword>
<dbReference type="EMBL" id="MU155416">
    <property type="protein sequence ID" value="KAF9473792.1"/>
    <property type="molecule type" value="Genomic_DNA"/>
</dbReference>
<organism evidence="1 2">
    <name type="scientific">Pholiota conissans</name>
    <dbReference type="NCBI Taxonomy" id="109636"/>
    <lineage>
        <taxon>Eukaryota</taxon>
        <taxon>Fungi</taxon>
        <taxon>Dikarya</taxon>
        <taxon>Basidiomycota</taxon>
        <taxon>Agaricomycotina</taxon>
        <taxon>Agaricomycetes</taxon>
        <taxon>Agaricomycetidae</taxon>
        <taxon>Agaricales</taxon>
        <taxon>Agaricineae</taxon>
        <taxon>Strophariaceae</taxon>
        <taxon>Pholiota</taxon>
    </lineage>
</organism>
<dbReference type="AlphaFoldDB" id="A0A9P5YQ24"/>
<dbReference type="InterPro" id="IPR027417">
    <property type="entry name" value="P-loop_NTPase"/>
</dbReference>
<reference evidence="1" key="1">
    <citation type="submission" date="2020-11" db="EMBL/GenBank/DDBJ databases">
        <authorList>
            <consortium name="DOE Joint Genome Institute"/>
            <person name="Ahrendt S."/>
            <person name="Riley R."/>
            <person name="Andreopoulos W."/>
            <person name="Labutti K."/>
            <person name="Pangilinan J."/>
            <person name="Ruiz-Duenas F.J."/>
            <person name="Barrasa J.M."/>
            <person name="Sanchez-Garcia M."/>
            <person name="Camarero S."/>
            <person name="Miyauchi S."/>
            <person name="Serrano A."/>
            <person name="Linde D."/>
            <person name="Babiker R."/>
            <person name="Drula E."/>
            <person name="Ayuso-Fernandez I."/>
            <person name="Pacheco R."/>
            <person name="Padilla G."/>
            <person name="Ferreira P."/>
            <person name="Barriuso J."/>
            <person name="Kellner H."/>
            <person name="Castanera R."/>
            <person name="Alfaro M."/>
            <person name="Ramirez L."/>
            <person name="Pisabarro A.G."/>
            <person name="Kuo A."/>
            <person name="Tritt A."/>
            <person name="Lipzen A."/>
            <person name="He G."/>
            <person name="Yan M."/>
            <person name="Ng V."/>
            <person name="Cullen D."/>
            <person name="Martin F."/>
            <person name="Rosso M.-N."/>
            <person name="Henrissat B."/>
            <person name="Hibbett D."/>
            <person name="Martinez A.T."/>
            <person name="Grigoriev I.V."/>
        </authorList>
    </citation>
    <scope>NUCLEOTIDE SEQUENCE</scope>
    <source>
        <strain evidence="1">CIRM-BRFM 674</strain>
    </source>
</reference>
<dbReference type="Proteomes" id="UP000807469">
    <property type="component" value="Unassembled WGS sequence"/>
</dbReference>
<evidence type="ECO:0000313" key="2">
    <source>
        <dbReference type="Proteomes" id="UP000807469"/>
    </source>
</evidence>
<name>A0A9P5YQ24_9AGAR</name>
<dbReference type="Gene3D" id="3.40.50.300">
    <property type="entry name" value="P-loop containing nucleotide triphosphate hydrolases"/>
    <property type="match status" value="1"/>
</dbReference>
<proteinExistence type="predicted"/>
<comment type="caution">
    <text evidence="1">The sequence shown here is derived from an EMBL/GenBank/DDBJ whole genome shotgun (WGS) entry which is preliminary data.</text>
</comment>
<sequence>MCIRRRSTTATTRTHMHPPKHRLYGHKTVHLYCSMSWRREIWSGSIPTNPRLRVRFRRGSDMLDLYPYPPCLTTKPAQVSIPVRIMDTFSQNLSDVQSGGNEEIFGGIFITLQCRGGECLHYSQAPGYVTWFSNRFECWRRIYIPFSIHSCTRKEGETGYTELPENQDTKLMADHIPTSSYFSGIAYSLSSTSTSILSNVSRSIEPCQIMVIMGTLSALTAGKSTLMDILWGRRKSGEVSGTVLVNGREVDDEIFQEDRWICGSGLGGYSDEHTDGV</sequence>
<dbReference type="SUPFAM" id="SSF52540">
    <property type="entry name" value="P-loop containing nucleoside triphosphate hydrolases"/>
    <property type="match status" value="1"/>
</dbReference>
<protein>
    <submittedName>
        <fullName evidence="1">Uncharacterized protein</fullName>
    </submittedName>
</protein>
<evidence type="ECO:0000313" key="1">
    <source>
        <dbReference type="EMBL" id="KAF9473792.1"/>
    </source>
</evidence>
<accession>A0A9P5YQ24</accession>
<dbReference type="OrthoDB" id="66620at2759"/>